<evidence type="ECO:0000313" key="3">
    <source>
        <dbReference type="Proteomes" id="UP000769766"/>
    </source>
</evidence>
<evidence type="ECO:0000259" key="1">
    <source>
        <dbReference type="Pfam" id="PF13577"/>
    </source>
</evidence>
<gene>
    <name evidence="2" type="ORF">HYY20_03830</name>
</gene>
<feature type="domain" description="SnoaL-like" evidence="1">
    <location>
        <begin position="16"/>
        <end position="134"/>
    </location>
</feature>
<proteinExistence type="predicted"/>
<evidence type="ECO:0000313" key="2">
    <source>
        <dbReference type="EMBL" id="MBI2875988.1"/>
    </source>
</evidence>
<protein>
    <submittedName>
        <fullName evidence="2">Nuclear transport factor 2 family protein</fullName>
    </submittedName>
</protein>
<comment type="caution">
    <text evidence="2">The sequence shown here is derived from an EMBL/GenBank/DDBJ whole genome shotgun (WGS) entry which is preliminary data.</text>
</comment>
<organism evidence="2 3">
    <name type="scientific">Tectimicrobiota bacterium</name>
    <dbReference type="NCBI Taxonomy" id="2528274"/>
    <lineage>
        <taxon>Bacteria</taxon>
        <taxon>Pseudomonadati</taxon>
        <taxon>Nitrospinota/Tectimicrobiota group</taxon>
        <taxon>Candidatus Tectimicrobiota</taxon>
    </lineage>
</organism>
<dbReference type="EMBL" id="JACPRF010000117">
    <property type="protein sequence ID" value="MBI2875988.1"/>
    <property type="molecule type" value="Genomic_DNA"/>
</dbReference>
<dbReference type="Proteomes" id="UP000769766">
    <property type="component" value="Unassembled WGS sequence"/>
</dbReference>
<sequence>MTDEARLEELEKTVKELKEIEAIRKLQARYCKHVDEANLEGIKELFARECALTIRPWGEWKTRQEVIGFYENYFNEYLGPRHYITNQDIQVAGDEAHAFSYLLATVEHQGESLFAAGHYQDHLVKEDGVWRFKEKLITVLFMNPIAQGWSREQSQGQ</sequence>
<dbReference type="Gene3D" id="3.10.450.50">
    <property type="match status" value="1"/>
</dbReference>
<accession>A0A932CMA6</accession>
<reference evidence="2" key="1">
    <citation type="submission" date="2020-07" db="EMBL/GenBank/DDBJ databases">
        <title>Huge and variable diversity of episymbiotic CPR bacteria and DPANN archaea in groundwater ecosystems.</title>
        <authorList>
            <person name="He C.Y."/>
            <person name="Keren R."/>
            <person name="Whittaker M."/>
            <person name="Farag I.F."/>
            <person name="Doudna J."/>
            <person name="Cate J.H.D."/>
            <person name="Banfield J.F."/>
        </authorList>
    </citation>
    <scope>NUCLEOTIDE SEQUENCE</scope>
    <source>
        <strain evidence="2">NC_groundwater_672_Ag_B-0.1um_62_36</strain>
    </source>
</reference>
<dbReference type="AlphaFoldDB" id="A0A932CMA6"/>
<dbReference type="InterPro" id="IPR032710">
    <property type="entry name" value="NTF2-like_dom_sf"/>
</dbReference>
<dbReference type="Pfam" id="PF13577">
    <property type="entry name" value="SnoaL_4"/>
    <property type="match status" value="1"/>
</dbReference>
<name>A0A932CMA6_UNCTE</name>
<dbReference type="InterPro" id="IPR037401">
    <property type="entry name" value="SnoaL-like"/>
</dbReference>
<dbReference type="SUPFAM" id="SSF54427">
    <property type="entry name" value="NTF2-like"/>
    <property type="match status" value="1"/>
</dbReference>
<dbReference type="CDD" id="cd00531">
    <property type="entry name" value="NTF2_like"/>
    <property type="match status" value="1"/>
</dbReference>